<dbReference type="AlphaFoldDB" id="A0A5M9JXS8"/>
<sequence length="348" mass="38750">MDSSRTSSLGGTMWSLMDGSVDSLSQVTDHTRMSSASGSFSYHPSIPEDKSMFHDASMLGPEHGKTSCNQATPDMLISPDNNINQGMMSLSMTSVPPPTVPMVMAPESMIITPAPMIMNNIVSPIPDLSHLVKQFRPTNMLLREKGMIPDNSRQDTNYEGDDNHPDLLGLPDSINCCMWIINIPPEVQHGEFMRILDCGAVAALSMVKPQGNHKTQAAKATFKKVVGGAELFSRARRGQGLRIRRNKIKVWYNDYGAYEWRGPETRFLEIEAPAVLDENFWQSYFENWCKYVIISISPLPCAKPGFASTRFEFVRIAGQAQTCFQAIQKDEAFLGQVKVQYGLDPFDV</sequence>
<evidence type="ECO:0008006" key="3">
    <source>
        <dbReference type="Google" id="ProtNLM"/>
    </source>
</evidence>
<evidence type="ECO:0000313" key="1">
    <source>
        <dbReference type="EMBL" id="KAA8573293.1"/>
    </source>
</evidence>
<proteinExistence type="predicted"/>
<gene>
    <name evidence="1" type="ORF">EYC84_003781</name>
</gene>
<protein>
    <recommendedName>
        <fullName evidence="3">RRM domain-containing protein</fullName>
    </recommendedName>
</protein>
<dbReference type="VEuPathDB" id="FungiDB:MFRU_025g00880"/>
<accession>A0A5M9JXS8</accession>
<organism evidence="1 2">
    <name type="scientific">Monilinia fructicola</name>
    <name type="common">Brown rot fungus</name>
    <name type="synonym">Ciboria fructicola</name>
    <dbReference type="NCBI Taxonomy" id="38448"/>
    <lineage>
        <taxon>Eukaryota</taxon>
        <taxon>Fungi</taxon>
        <taxon>Dikarya</taxon>
        <taxon>Ascomycota</taxon>
        <taxon>Pezizomycotina</taxon>
        <taxon>Leotiomycetes</taxon>
        <taxon>Helotiales</taxon>
        <taxon>Sclerotiniaceae</taxon>
        <taxon>Monilinia</taxon>
    </lineage>
</organism>
<dbReference type="Proteomes" id="UP000322873">
    <property type="component" value="Unassembled WGS sequence"/>
</dbReference>
<keyword evidence="2" id="KW-1185">Reference proteome</keyword>
<evidence type="ECO:0000313" key="2">
    <source>
        <dbReference type="Proteomes" id="UP000322873"/>
    </source>
</evidence>
<comment type="caution">
    <text evidence="1">The sequence shown here is derived from an EMBL/GenBank/DDBJ whole genome shotgun (WGS) entry which is preliminary data.</text>
</comment>
<dbReference type="EMBL" id="VICG01000004">
    <property type="protein sequence ID" value="KAA8573293.1"/>
    <property type="molecule type" value="Genomic_DNA"/>
</dbReference>
<name>A0A5M9JXS8_MONFR</name>
<reference evidence="1 2" key="1">
    <citation type="submission" date="2019-06" db="EMBL/GenBank/DDBJ databases">
        <title>Genome Sequence of the Brown Rot Fungal Pathogen Monilinia fructicola.</title>
        <authorList>
            <person name="De Miccolis Angelini R.M."/>
            <person name="Landi L."/>
            <person name="Abate D."/>
            <person name="Pollastro S."/>
            <person name="Romanazzi G."/>
            <person name="Faretra F."/>
        </authorList>
    </citation>
    <scope>NUCLEOTIDE SEQUENCE [LARGE SCALE GENOMIC DNA]</scope>
    <source>
        <strain evidence="1 2">Mfrc123</strain>
    </source>
</reference>